<feature type="transmembrane region" description="Helical" evidence="1">
    <location>
        <begin position="346"/>
        <end position="371"/>
    </location>
</feature>
<evidence type="ECO:0008006" key="5">
    <source>
        <dbReference type="Google" id="ProtNLM"/>
    </source>
</evidence>
<protein>
    <recommendedName>
        <fullName evidence="5">PSI domain-containing protein</fullName>
    </recommendedName>
</protein>
<keyword evidence="3" id="KW-1185">Reference proteome</keyword>
<proteinExistence type="predicted"/>
<evidence type="ECO:0000256" key="1">
    <source>
        <dbReference type="SAM" id="Phobius"/>
    </source>
</evidence>
<keyword evidence="2" id="KW-0732">Signal</keyword>
<evidence type="ECO:0000313" key="4">
    <source>
        <dbReference type="WBParaSite" id="TREG1_54450.1"/>
    </source>
</evidence>
<reference evidence="4" key="2">
    <citation type="submission" date="2023-11" db="UniProtKB">
        <authorList>
            <consortium name="WormBaseParasite"/>
        </authorList>
    </citation>
    <scope>IDENTIFICATION</scope>
</reference>
<dbReference type="Proteomes" id="UP000050795">
    <property type="component" value="Unassembled WGS sequence"/>
</dbReference>
<feature type="chain" id="PRO_5041649218" description="PSI domain-containing protein" evidence="2">
    <location>
        <begin position="25"/>
        <end position="397"/>
    </location>
</feature>
<reference evidence="3" key="1">
    <citation type="submission" date="2022-06" db="EMBL/GenBank/DDBJ databases">
        <authorList>
            <person name="Berger JAMES D."/>
            <person name="Berger JAMES D."/>
        </authorList>
    </citation>
    <scope>NUCLEOTIDE SEQUENCE [LARGE SCALE GENOMIC DNA]</scope>
</reference>
<dbReference type="AlphaFoldDB" id="A0AA85JUY2"/>
<keyword evidence="1" id="KW-0812">Transmembrane</keyword>
<evidence type="ECO:0000313" key="3">
    <source>
        <dbReference type="Proteomes" id="UP000050795"/>
    </source>
</evidence>
<feature type="signal peptide" evidence="2">
    <location>
        <begin position="1"/>
        <end position="24"/>
    </location>
</feature>
<name>A0AA85JUY2_TRIRE</name>
<evidence type="ECO:0000256" key="2">
    <source>
        <dbReference type="SAM" id="SignalP"/>
    </source>
</evidence>
<keyword evidence="1" id="KW-1133">Transmembrane helix</keyword>
<keyword evidence="1" id="KW-0472">Membrane</keyword>
<dbReference type="WBParaSite" id="TREG1_54450.1">
    <property type="protein sequence ID" value="TREG1_54450.1"/>
    <property type="gene ID" value="TREG1_54450"/>
</dbReference>
<sequence length="397" mass="45241">MRQTRNTLYSVLFIGLYFVGLSLAETFVQLDEIADIVPNVTKARIEPNFERHGPKSSYYYTQNKKYNQPPPIAFETFNKSSYDIQKELHIPTQFRIKYYGEEYGSVGLLATGALVIGSLDYPSANMRRIKTFPGRAKGIKVEIIDEKSLLAIKWLDLTVINESGEETVENVEVVCVIYPNGNILIYFEKIPEEVESADVRVTVEDGLDFVTGSGRKLMISYGTDKSLWFALKMRMLMEFIPNPNICSVQRSFQQCTNASTEDVTCYWCEIAGFCSNGCDSKYLLWQNPHCDVNVTSPCLLAFEDESHVIYHQTPHPAEEDSIQLSDVRSFYTTYTISDFRTTNPRLFLFILIPTALIFIIMTISCGLWLLVGRRRPRDSTQKAATTIIYDLKRGGKI</sequence>
<organism evidence="3 4">
    <name type="scientific">Trichobilharzia regenti</name>
    <name type="common">Nasal bird schistosome</name>
    <dbReference type="NCBI Taxonomy" id="157069"/>
    <lineage>
        <taxon>Eukaryota</taxon>
        <taxon>Metazoa</taxon>
        <taxon>Spiralia</taxon>
        <taxon>Lophotrochozoa</taxon>
        <taxon>Platyhelminthes</taxon>
        <taxon>Trematoda</taxon>
        <taxon>Digenea</taxon>
        <taxon>Strigeidida</taxon>
        <taxon>Schistosomatoidea</taxon>
        <taxon>Schistosomatidae</taxon>
        <taxon>Trichobilharzia</taxon>
    </lineage>
</organism>
<accession>A0AA85JUY2</accession>